<feature type="non-terminal residue" evidence="13">
    <location>
        <position position="272"/>
    </location>
</feature>
<comment type="caution">
    <text evidence="13">The sequence shown here is derived from an EMBL/GenBank/DDBJ whole genome shotgun (WGS) entry which is preliminary data.</text>
</comment>
<evidence type="ECO:0000256" key="4">
    <source>
        <dbReference type="ARBA" id="ARBA00022723"/>
    </source>
</evidence>
<reference evidence="13 14" key="1">
    <citation type="submission" date="2019-02" db="EMBL/GenBank/DDBJ databases">
        <authorList>
            <person name="Goldberg S.R."/>
            <person name="Haltli B.A."/>
            <person name="Correa H."/>
            <person name="Russell K.G."/>
        </authorList>
    </citation>
    <scope>NUCLEOTIDE SEQUENCE [LARGE SCALE GENOMIC DNA]</scope>
    <source>
        <strain evidence="13 14">JCM 16186</strain>
    </source>
</reference>
<gene>
    <name evidence="13" type="ORF">E1163_05915</name>
</gene>
<dbReference type="PROSITE" id="PS50146">
    <property type="entry name" value="DAGK"/>
    <property type="match status" value="1"/>
</dbReference>
<organism evidence="13 14">
    <name type="scientific">Fulvivirga kasyanovii</name>
    <dbReference type="NCBI Taxonomy" id="396812"/>
    <lineage>
        <taxon>Bacteria</taxon>
        <taxon>Pseudomonadati</taxon>
        <taxon>Bacteroidota</taxon>
        <taxon>Cytophagia</taxon>
        <taxon>Cytophagales</taxon>
        <taxon>Fulvivirgaceae</taxon>
        <taxon>Fulvivirga</taxon>
    </lineage>
</organism>
<evidence type="ECO:0000256" key="3">
    <source>
        <dbReference type="ARBA" id="ARBA00022679"/>
    </source>
</evidence>
<keyword evidence="5" id="KW-0547">Nucleotide-binding</keyword>
<evidence type="ECO:0000313" key="14">
    <source>
        <dbReference type="Proteomes" id="UP000798808"/>
    </source>
</evidence>
<dbReference type="SMART" id="SM00046">
    <property type="entry name" value="DAGKc"/>
    <property type="match status" value="1"/>
</dbReference>
<dbReference type="EMBL" id="SMLW01000419">
    <property type="protein sequence ID" value="MTI24478.1"/>
    <property type="molecule type" value="Genomic_DNA"/>
</dbReference>
<keyword evidence="3" id="KW-0808">Transferase</keyword>
<keyword evidence="6 13" id="KW-0418">Kinase</keyword>
<evidence type="ECO:0000256" key="11">
    <source>
        <dbReference type="ARBA" id="ARBA00023264"/>
    </source>
</evidence>
<evidence type="ECO:0000256" key="6">
    <source>
        <dbReference type="ARBA" id="ARBA00022777"/>
    </source>
</evidence>
<evidence type="ECO:0000256" key="1">
    <source>
        <dbReference type="ARBA" id="ARBA00001946"/>
    </source>
</evidence>
<dbReference type="RefSeq" id="WP_155170503.1">
    <property type="nucleotide sequence ID" value="NZ_SMLW01000419.1"/>
</dbReference>
<dbReference type="NCBIfam" id="TIGR00147">
    <property type="entry name" value="YegS/Rv2252/BmrU family lipid kinase"/>
    <property type="match status" value="1"/>
</dbReference>
<keyword evidence="7" id="KW-0067">ATP-binding</keyword>
<keyword evidence="9" id="KW-0443">Lipid metabolism</keyword>
<proteinExistence type="predicted"/>
<dbReference type="PANTHER" id="PTHR12358">
    <property type="entry name" value="SPHINGOSINE KINASE"/>
    <property type="match status" value="1"/>
</dbReference>
<dbReference type="InterPro" id="IPR005218">
    <property type="entry name" value="Diacylglycerol/lipid_kinase"/>
</dbReference>
<dbReference type="PANTHER" id="PTHR12358:SF106">
    <property type="entry name" value="LIPID KINASE YEGS"/>
    <property type="match status" value="1"/>
</dbReference>
<keyword evidence="2" id="KW-0444">Lipid biosynthesis</keyword>
<keyword evidence="4" id="KW-0479">Metal-binding</keyword>
<dbReference type="Gene3D" id="2.60.200.40">
    <property type="match status" value="1"/>
</dbReference>
<evidence type="ECO:0000259" key="12">
    <source>
        <dbReference type="PROSITE" id="PS50146"/>
    </source>
</evidence>
<dbReference type="InterPro" id="IPR050187">
    <property type="entry name" value="Lipid_Phosphate_FormReg"/>
</dbReference>
<evidence type="ECO:0000256" key="5">
    <source>
        <dbReference type="ARBA" id="ARBA00022741"/>
    </source>
</evidence>
<dbReference type="SUPFAM" id="SSF111331">
    <property type="entry name" value="NAD kinase/diacylglycerol kinase-like"/>
    <property type="match status" value="1"/>
</dbReference>
<dbReference type="Proteomes" id="UP000798808">
    <property type="component" value="Unassembled WGS sequence"/>
</dbReference>
<keyword evidence="10" id="KW-0594">Phospholipid biosynthesis</keyword>
<dbReference type="InterPro" id="IPR001206">
    <property type="entry name" value="Diacylglycerol_kinase_cat_dom"/>
</dbReference>
<keyword evidence="14" id="KW-1185">Reference proteome</keyword>
<keyword evidence="11" id="KW-1208">Phospholipid metabolism</keyword>
<dbReference type="InterPro" id="IPR017438">
    <property type="entry name" value="ATP-NAD_kinase_N"/>
</dbReference>
<evidence type="ECO:0000256" key="2">
    <source>
        <dbReference type="ARBA" id="ARBA00022516"/>
    </source>
</evidence>
<feature type="domain" description="DAGKc" evidence="12">
    <location>
        <begin position="1"/>
        <end position="131"/>
    </location>
</feature>
<dbReference type="Pfam" id="PF19279">
    <property type="entry name" value="YegS_C"/>
    <property type="match status" value="1"/>
</dbReference>
<dbReference type="Gene3D" id="3.40.50.10330">
    <property type="entry name" value="Probable inorganic polyphosphate/atp-NAD kinase, domain 1"/>
    <property type="match status" value="1"/>
</dbReference>
<sequence length="272" mass="29748">MLKIGFVVNGKKGRQKRLQQEFKKLIHTSQHLDIVVKETSAIGDATVIAMNLADSGCTHIIAVGGDGTLNETVNGVKKSTKPHCHVGMLTYGTANDFARTIRAPKSLKKLLQLIEKGSSKKLDLGLIEQKVGDLTYTRYFINIADLGIGAEVVKRVNGSSKVFGSDITFFGAIVRTFFSYTNQPVLCEADNWKWEGKINSLVIANGRYFGSGLCIAPEADPCDGKFSIMISGDIGLSDYLKNVAKIRKGKVLDHPKVEYKVARKLRITSPSL</sequence>
<evidence type="ECO:0000256" key="7">
    <source>
        <dbReference type="ARBA" id="ARBA00022840"/>
    </source>
</evidence>
<evidence type="ECO:0000256" key="9">
    <source>
        <dbReference type="ARBA" id="ARBA00023098"/>
    </source>
</evidence>
<evidence type="ECO:0000313" key="13">
    <source>
        <dbReference type="EMBL" id="MTI24478.1"/>
    </source>
</evidence>
<name>A0ABW9RKC5_9BACT</name>
<evidence type="ECO:0000256" key="10">
    <source>
        <dbReference type="ARBA" id="ARBA00023209"/>
    </source>
</evidence>
<dbReference type="InterPro" id="IPR045540">
    <property type="entry name" value="YegS/DAGK_C"/>
</dbReference>
<comment type="cofactor">
    <cofactor evidence="1">
        <name>Mg(2+)</name>
        <dbReference type="ChEBI" id="CHEBI:18420"/>
    </cofactor>
</comment>
<protein>
    <submittedName>
        <fullName evidence="13">YegS/Rv2252/BmrU family lipid kinase</fullName>
    </submittedName>
</protein>
<dbReference type="Pfam" id="PF00781">
    <property type="entry name" value="DAGK_cat"/>
    <property type="match status" value="1"/>
</dbReference>
<evidence type="ECO:0000256" key="8">
    <source>
        <dbReference type="ARBA" id="ARBA00022842"/>
    </source>
</evidence>
<keyword evidence="8" id="KW-0460">Magnesium</keyword>
<dbReference type="InterPro" id="IPR016064">
    <property type="entry name" value="NAD/diacylglycerol_kinase_sf"/>
</dbReference>
<dbReference type="GO" id="GO:0016301">
    <property type="term" value="F:kinase activity"/>
    <property type="evidence" value="ECO:0007669"/>
    <property type="project" value="UniProtKB-KW"/>
</dbReference>
<accession>A0ABW9RKC5</accession>